<dbReference type="AlphaFoldDB" id="A0A2G8KFA0"/>
<keyword evidence="16" id="KW-1185">Reference proteome</keyword>
<dbReference type="Pfam" id="PF01501">
    <property type="entry name" value="Glyco_transf_8"/>
    <property type="match status" value="1"/>
</dbReference>
<evidence type="ECO:0000256" key="7">
    <source>
        <dbReference type="ARBA" id="ARBA00023180"/>
    </source>
</evidence>
<evidence type="ECO:0000256" key="10">
    <source>
        <dbReference type="ARBA" id="ARBA00038934"/>
    </source>
</evidence>
<dbReference type="OrthoDB" id="2014201at2759"/>
<comment type="similarity">
    <text evidence="9">Belongs to the glycosyltransferase 8 family. Glycogenin subfamily.</text>
</comment>
<keyword evidence="3" id="KW-0963">Cytoplasm</keyword>
<keyword evidence="5" id="KW-0479">Metal-binding</keyword>
<dbReference type="PANTHER" id="PTHR11183">
    <property type="entry name" value="GLYCOGENIN SUBFAMILY MEMBER"/>
    <property type="match status" value="1"/>
</dbReference>
<dbReference type="CDD" id="cd02537">
    <property type="entry name" value="GT8_Glycogenin"/>
    <property type="match status" value="1"/>
</dbReference>
<accession>A0A2G8KFA0</accession>
<evidence type="ECO:0000313" key="16">
    <source>
        <dbReference type="Proteomes" id="UP000230750"/>
    </source>
</evidence>
<name>A0A2G8KFA0_STIJA</name>
<keyword evidence="7" id="KW-0325">Glycoprotein</keyword>
<dbReference type="EC" id="2.4.1.186" evidence="10"/>
<evidence type="ECO:0000256" key="11">
    <source>
        <dbReference type="ARBA" id="ARBA00050886"/>
    </source>
</evidence>
<dbReference type="GO" id="GO:0046872">
    <property type="term" value="F:metal ion binding"/>
    <property type="evidence" value="ECO:0007669"/>
    <property type="project" value="UniProtKB-KW"/>
</dbReference>
<comment type="caution">
    <text evidence="15">The sequence shown here is derived from an EMBL/GenBank/DDBJ whole genome shotgun (WGS) entry which is preliminary data.</text>
</comment>
<evidence type="ECO:0000256" key="6">
    <source>
        <dbReference type="ARBA" id="ARBA00023056"/>
    </source>
</evidence>
<dbReference type="Proteomes" id="UP000230750">
    <property type="component" value="Unassembled WGS sequence"/>
</dbReference>
<evidence type="ECO:0000256" key="8">
    <source>
        <dbReference type="ARBA" id="ARBA00023211"/>
    </source>
</evidence>
<organism evidence="15 16">
    <name type="scientific">Stichopus japonicus</name>
    <name type="common">Sea cucumber</name>
    <dbReference type="NCBI Taxonomy" id="307972"/>
    <lineage>
        <taxon>Eukaryota</taxon>
        <taxon>Metazoa</taxon>
        <taxon>Echinodermata</taxon>
        <taxon>Eleutherozoa</taxon>
        <taxon>Echinozoa</taxon>
        <taxon>Holothuroidea</taxon>
        <taxon>Aspidochirotacea</taxon>
        <taxon>Aspidochirotida</taxon>
        <taxon>Stichopodidae</taxon>
        <taxon>Apostichopus</taxon>
    </lineage>
</organism>
<evidence type="ECO:0000256" key="14">
    <source>
        <dbReference type="SAM" id="MobiDB-lite"/>
    </source>
</evidence>
<evidence type="ECO:0000256" key="5">
    <source>
        <dbReference type="ARBA" id="ARBA00022723"/>
    </source>
</evidence>
<dbReference type="GO" id="GO:0005978">
    <property type="term" value="P:glycogen biosynthetic process"/>
    <property type="evidence" value="ECO:0007669"/>
    <property type="project" value="UniProtKB-KW"/>
</dbReference>
<comment type="subcellular location">
    <subcellularLocation>
        <location evidence="2">Cytoplasm</location>
    </subcellularLocation>
</comment>
<dbReference type="InterPro" id="IPR029044">
    <property type="entry name" value="Nucleotide-diphossugar_trans"/>
</dbReference>
<comment type="catalytic activity">
    <reaction evidence="12">
        <text>L-tyrosyl-[glycogenin] + UDP-alpha-D-glucose = alpha-D-glucosyl-L-tyrosyl-[glycogenin] + UDP + H(+)</text>
        <dbReference type="Rhea" id="RHEA:23360"/>
        <dbReference type="Rhea" id="RHEA-COMP:14604"/>
        <dbReference type="Rhea" id="RHEA-COMP:14605"/>
        <dbReference type="ChEBI" id="CHEBI:15378"/>
        <dbReference type="ChEBI" id="CHEBI:46858"/>
        <dbReference type="ChEBI" id="CHEBI:58223"/>
        <dbReference type="ChEBI" id="CHEBI:58885"/>
        <dbReference type="ChEBI" id="CHEBI:140573"/>
        <dbReference type="EC" id="2.4.1.186"/>
    </reaction>
</comment>
<comment type="function">
    <text evidence="13">Self-glucosylating initiator of glycogen synthesis. It catalyzes the formation of a short alpha (1,4)-glucosyl chain covalently attached via a glucose 1-O-tyrosyl linkage to internal tyrosine residues and these chains act as primers for the elongation reaction catalyzed by glycogen synthase.</text>
</comment>
<dbReference type="EMBL" id="MRZV01000628">
    <property type="protein sequence ID" value="PIK46666.1"/>
    <property type="molecule type" value="Genomic_DNA"/>
</dbReference>
<dbReference type="GO" id="GO:0005737">
    <property type="term" value="C:cytoplasm"/>
    <property type="evidence" value="ECO:0007669"/>
    <property type="project" value="UniProtKB-SubCell"/>
</dbReference>
<comment type="cofactor">
    <cofactor evidence="1">
        <name>Mn(2+)</name>
        <dbReference type="ChEBI" id="CHEBI:29035"/>
    </cofactor>
</comment>
<keyword evidence="4" id="KW-0808">Transferase</keyword>
<evidence type="ECO:0000256" key="9">
    <source>
        <dbReference type="ARBA" id="ARBA00038162"/>
    </source>
</evidence>
<evidence type="ECO:0000256" key="3">
    <source>
        <dbReference type="ARBA" id="ARBA00022490"/>
    </source>
</evidence>
<dbReference type="STRING" id="307972.A0A2G8KFA0"/>
<evidence type="ECO:0000256" key="12">
    <source>
        <dbReference type="ARBA" id="ARBA00052293"/>
    </source>
</evidence>
<proteinExistence type="inferred from homology"/>
<keyword evidence="6" id="KW-0320">Glycogen biosynthesis</keyword>
<sequence length="444" mass="50121">MRHIGDRFCPGIKISLALLIFYCYVRLSIMSSEANPDREAFVTLATNDPYAYGALILGQSLRNVTTTRKLAVLVTSQVTQPLRRQLNLVFDHIQQVDPLDSQDAAHLTLLARPELGITFSKLHCWTLTQYSKCVFLDADCLVLRNVDDLFEREELSAAPDVGWPDCFNSGVFVFRPSLETHKELLQCALTLGSFDGGDQGLLNTFFKDWPTKDMNRHLPFIYNMTSSMSYSYLPAYLFFRHDIRIVHFIGLGKPWLYTYHVRNGHLQPPQGLTSHHDEEFVKKWWSIFVSHIKPRLEQESGSLLYELNLVDGSTIDASSPRARQHAWERGEIDYLGKDGFDFILDQICTVIEGNDIKEEKDEQTPSSSGDSDSKLNDENRMGGNQDKTSPTEVKETEEDAGASPNGENDSPAENNGKGEPGGEMEIDDRPTDDQTKSKCPCVIQ</sequence>
<feature type="region of interest" description="Disordered" evidence="14">
    <location>
        <begin position="355"/>
        <end position="444"/>
    </location>
</feature>
<feature type="compositionally biased region" description="Basic and acidic residues" evidence="14">
    <location>
        <begin position="427"/>
        <end position="436"/>
    </location>
</feature>
<dbReference type="SUPFAM" id="SSF53448">
    <property type="entry name" value="Nucleotide-diphospho-sugar transferases"/>
    <property type="match status" value="1"/>
</dbReference>
<evidence type="ECO:0000313" key="15">
    <source>
        <dbReference type="EMBL" id="PIK46666.1"/>
    </source>
</evidence>
<evidence type="ECO:0000256" key="13">
    <source>
        <dbReference type="ARBA" id="ARBA00057883"/>
    </source>
</evidence>
<dbReference type="InterPro" id="IPR050587">
    <property type="entry name" value="GNT1/Glycosyltrans_8"/>
</dbReference>
<evidence type="ECO:0000256" key="4">
    <source>
        <dbReference type="ARBA" id="ARBA00022679"/>
    </source>
</evidence>
<keyword evidence="8" id="KW-0464">Manganese</keyword>
<feature type="compositionally biased region" description="Basic and acidic residues" evidence="14">
    <location>
        <begin position="371"/>
        <end position="380"/>
    </location>
</feature>
<dbReference type="FunFam" id="3.90.550.10:FF:000092">
    <property type="entry name" value="Glycogenin 2"/>
    <property type="match status" value="1"/>
</dbReference>
<dbReference type="InterPro" id="IPR002495">
    <property type="entry name" value="Glyco_trans_8"/>
</dbReference>
<dbReference type="Gene3D" id="3.90.550.10">
    <property type="entry name" value="Spore Coat Polysaccharide Biosynthesis Protein SpsA, Chain A"/>
    <property type="match status" value="1"/>
</dbReference>
<comment type="catalytic activity">
    <reaction evidence="11">
        <text>[1,4-alpha-D-glucosyl](n)-L-tyrosyl-[glycogenin] + UDP-alpha-D-glucose = [1,4-alpha-D-glucosyl](n+1)-L-tyrosyl-[glycogenin] + UDP + H(+)</text>
        <dbReference type="Rhea" id="RHEA:56560"/>
        <dbReference type="Rhea" id="RHEA-COMP:14606"/>
        <dbReference type="Rhea" id="RHEA-COMP:14607"/>
        <dbReference type="ChEBI" id="CHEBI:15378"/>
        <dbReference type="ChEBI" id="CHEBI:58223"/>
        <dbReference type="ChEBI" id="CHEBI:58885"/>
        <dbReference type="ChEBI" id="CHEBI:140574"/>
        <dbReference type="EC" id="2.4.1.186"/>
    </reaction>
</comment>
<reference evidence="15 16" key="1">
    <citation type="journal article" date="2017" name="PLoS Biol.">
        <title>The sea cucumber genome provides insights into morphological evolution and visceral regeneration.</title>
        <authorList>
            <person name="Zhang X."/>
            <person name="Sun L."/>
            <person name="Yuan J."/>
            <person name="Sun Y."/>
            <person name="Gao Y."/>
            <person name="Zhang L."/>
            <person name="Li S."/>
            <person name="Dai H."/>
            <person name="Hamel J.F."/>
            <person name="Liu C."/>
            <person name="Yu Y."/>
            <person name="Liu S."/>
            <person name="Lin W."/>
            <person name="Guo K."/>
            <person name="Jin S."/>
            <person name="Xu P."/>
            <person name="Storey K.B."/>
            <person name="Huan P."/>
            <person name="Zhang T."/>
            <person name="Zhou Y."/>
            <person name="Zhang J."/>
            <person name="Lin C."/>
            <person name="Li X."/>
            <person name="Xing L."/>
            <person name="Huo D."/>
            <person name="Sun M."/>
            <person name="Wang L."/>
            <person name="Mercier A."/>
            <person name="Li F."/>
            <person name="Yang H."/>
            <person name="Xiang J."/>
        </authorList>
    </citation>
    <scope>NUCLEOTIDE SEQUENCE [LARGE SCALE GENOMIC DNA]</scope>
    <source>
        <strain evidence="15">Shaxun</strain>
        <tissue evidence="15">Muscle</tissue>
    </source>
</reference>
<evidence type="ECO:0000256" key="2">
    <source>
        <dbReference type="ARBA" id="ARBA00004496"/>
    </source>
</evidence>
<gene>
    <name evidence="15" type="ORF">BSL78_16451</name>
</gene>
<protein>
    <recommendedName>
        <fullName evidence="10">glycogenin glucosyltransferase</fullName>
        <ecNumber evidence="10">2.4.1.186</ecNumber>
    </recommendedName>
</protein>
<evidence type="ECO:0000256" key="1">
    <source>
        <dbReference type="ARBA" id="ARBA00001936"/>
    </source>
</evidence>
<dbReference type="GO" id="GO:0008466">
    <property type="term" value="F:glycogenin glucosyltransferase activity"/>
    <property type="evidence" value="ECO:0007669"/>
    <property type="project" value="UniProtKB-EC"/>
</dbReference>